<comment type="catalytic activity">
    <reaction evidence="5">
        <text>glucuronate acceptor + UDP-alpha-D-glucuronate = acceptor beta-D-glucuronoside + UDP + H(+)</text>
        <dbReference type="Rhea" id="RHEA:21032"/>
        <dbReference type="ChEBI" id="CHEBI:15378"/>
        <dbReference type="ChEBI" id="CHEBI:58052"/>
        <dbReference type="ChEBI" id="CHEBI:58223"/>
        <dbReference type="ChEBI" id="CHEBI:132367"/>
        <dbReference type="ChEBI" id="CHEBI:132368"/>
        <dbReference type="EC" id="2.4.1.17"/>
    </reaction>
</comment>
<gene>
    <name evidence="8" type="ORF">CINCED_3A019947</name>
</gene>
<keyword evidence="5" id="KW-1133">Transmembrane helix</keyword>
<dbReference type="OrthoDB" id="10069224at2759"/>
<protein>
    <recommendedName>
        <fullName evidence="5">UDP-glucuronosyltransferase</fullName>
        <ecNumber evidence="5">2.4.1.17</ecNumber>
    </recommendedName>
</protein>
<name>A0A5E4MQT9_9HEMI</name>
<dbReference type="CDD" id="cd03784">
    <property type="entry name" value="GT1_Gtf-like"/>
    <property type="match status" value="1"/>
</dbReference>
<dbReference type="PANTHER" id="PTHR48043">
    <property type="entry name" value="EG:EG0003.4 PROTEIN-RELATED"/>
    <property type="match status" value="1"/>
</dbReference>
<evidence type="ECO:0000256" key="4">
    <source>
        <dbReference type="RuleBase" id="RU003718"/>
    </source>
</evidence>
<keyword evidence="6" id="KW-0175">Coiled coil</keyword>
<dbReference type="EMBL" id="CABPRJ010000981">
    <property type="protein sequence ID" value="VVC34037.1"/>
    <property type="molecule type" value="Genomic_DNA"/>
</dbReference>
<proteinExistence type="inferred from homology"/>
<dbReference type="Proteomes" id="UP000325440">
    <property type="component" value="Unassembled WGS sequence"/>
</dbReference>
<evidence type="ECO:0000256" key="5">
    <source>
        <dbReference type="RuleBase" id="RU362059"/>
    </source>
</evidence>
<feature type="coiled-coil region" evidence="6">
    <location>
        <begin position="29"/>
        <end position="70"/>
    </location>
</feature>
<dbReference type="PANTHER" id="PTHR48043:SF145">
    <property type="entry name" value="FI06409P-RELATED"/>
    <property type="match status" value="1"/>
</dbReference>
<keyword evidence="2 4" id="KW-0328">Glycosyltransferase</keyword>
<dbReference type="Gene3D" id="3.40.50.2000">
    <property type="entry name" value="Glycogen Phosphorylase B"/>
    <property type="match status" value="1"/>
</dbReference>
<comment type="subcellular location">
    <subcellularLocation>
        <location evidence="5">Membrane</location>
        <topology evidence="5">Single-pass membrane protein</topology>
    </subcellularLocation>
</comment>
<reference evidence="8 9" key="1">
    <citation type="submission" date="2019-08" db="EMBL/GenBank/DDBJ databases">
        <authorList>
            <person name="Alioto T."/>
            <person name="Alioto T."/>
            <person name="Gomez Garrido J."/>
        </authorList>
    </citation>
    <scope>NUCLEOTIDE SEQUENCE [LARGE SCALE GENOMIC DNA]</scope>
</reference>
<evidence type="ECO:0000256" key="3">
    <source>
        <dbReference type="ARBA" id="ARBA00022679"/>
    </source>
</evidence>
<evidence type="ECO:0000256" key="6">
    <source>
        <dbReference type="SAM" id="Coils"/>
    </source>
</evidence>
<keyword evidence="5" id="KW-0472">Membrane</keyword>
<evidence type="ECO:0000259" key="7">
    <source>
        <dbReference type="Pfam" id="PF03258"/>
    </source>
</evidence>
<evidence type="ECO:0000256" key="1">
    <source>
        <dbReference type="ARBA" id="ARBA00009995"/>
    </source>
</evidence>
<accession>A0A5E4MQT9</accession>
<evidence type="ECO:0000313" key="8">
    <source>
        <dbReference type="EMBL" id="VVC34037.1"/>
    </source>
</evidence>
<evidence type="ECO:0000256" key="2">
    <source>
        <dbReference type="ARBA" id="ARBA00022676"/>
    </source>
</evidence>
<dbReference type="InterPro" id="IPR002213">
    <property type="entry name" value="UDP_glucos_trans"/>
</dbReference>
<organism evidence="8 9">
    <name type="scientific">Cinara cedri</name>
    <dbReference type="NCBI Taxonomy" id="506608"/>
    <lineage>
        <taxon>Eukaryota</taxon>
        <taxon>Metazoa</taxon>
        <taxon>Ecdysozoa</taxon>
        <taxon>Arthropoda</taxon>
        <taxon>Hexapoda</taxon>
        <taxon>Insecta</taxon>
        <taxon>Pterygota</taxon>
        <taxon>Neoptera</taxon>
        <taxon>Paraneoptera</taxon>
        <taxon>Hemiptera</taxon>
        <taxon>Sternorrhyncha</taxon>
        <taxon>Aphidomorpha</taxon>
        <taxon>Aphidoidea</taxon>
        <taxon>Aphididae</taxon>
        <taxon>Lachninae</taxon>
        <taxon>Cinara</taxon>
    </lineage>
</organism>
<keyword evidence="3 4" id="KW-0808">Transferase</keyword>
<dbReference type="SUPFAM" id="SSF53756">
    <property type="entry name" value="UDP-Glycosyltransferase/glycogen phosphorylase"/>
    <property type="match status" value="1"/>
</dbReference>
<dbReference type="GO" id="GO:0016020">
    <property type="term" value="C:membrane"/>
    <property type="evidence" value="ECO:0007669"/>
    <property type="project" value="UniProtKB-SubCell"/>
</dbReference>
<sequence length="425" mass="49123">MAKLDAKMEDILNSVSFMSKQFDDFNKKLESSLIEMKLLRNDNEKIKLENLRLSNEILEIKQKLDSFEQHNLGNRVEIKGVPKSPNENCIAIVQQIAKKLNITITTTEASRLSISNNSYPIIIAKLETAEMRKNLIRSSKTIKLNANMLSGNWSTDNKIFINERLTKDKRILFANTRSTAKEKNYKFVWITNSDILIRKDENSKIIRIKSEESSSGVILFSFGSTILMSSMPDRIKTDILEALAQLSQGTLMEYEGEMEDKPDNIMLGKWFPQRDILAHPNVKLFISHGGISGVYEAVDAGVPVVGFPLCVDQYRNIDNTWWKRTWRFPWTYKKNAEIASSIFKDRPMSPQQSVVYWTEYAIRHKGAPHLKSQALNLTWYQYFLLDVITTMSILIAVIFFVAYKVYTIIYKLFLKYPQKIKTKLE</sequence>
<feature type="domain" description="FP protein N-terminal" evidence="7">
    <location>
        <begin position="74"/>
        <end position="161"/>
    </location>
</feature>
<dbReference type="InterPro" id="IPR004941">
    <property type="entry name" value="FP_N"/>
</dbReference>
<keyword evidence="5" id="KW-0812">Transmembrane</keyword>
<dbReference type="GO" id="GO:0015020">
    <property type="term" value="F:glucuronosyltransferase activity"/>
    <property type="evidence" value="ECO:0007669"/>
    <property type="project" value="UniProtKB-EC"/>
</dbReference>
<dbReference type="Pfam" id="PF03258">
    <property type="entry name" value="Baculo_FP"/>
    <property type="match status" value="1"/>
</dbReference>
<dbReference type="Pfam" id="PF00201">
    <property type="entry name" value="UDPGT"/>
    <property type="match status" value="2"/>
</dbReference>
<dbReference type="InterPro" id="IPR050271">
    <property type="entry name" value="UDP-glycosyltransferase"/>
</dbReference>
<dbReference type="AlphaFoldDB" id="A0A5E4MQT9"/>
<dbReference type="InterPro" id="IPR035595">
    <property type="entry name" value="UDP_glycos_trans_CS"/>
</dbReference>
<feature type="transmembrane region" description="Helical" evidence="5">
    <location>
        <begin position="379"/>
        <end position="403"/>
    </location>
</feature>
<comment type="similarity">
    <text evidence="1 4">Belongs to the UDP-glycosyltransferase family.</text>
</comment>
<dbReference type="PROSITE" id="PS00375">
    <property type="entry name" value="UDPGT"/>
    <property type="match status" value="1"/>
</dbReference>
<keyword evidence="9" id="KW-1185">Reference proteome</keyword>
<dbReference type="EC" id="2.4.1.17" evidence="5"/>
<evidence type="ECO:0000313" key="9">
    <source>
        <dbReference type="Proteomes" id="UP000325440"/>
    </source>
</evidence>